<gene>
    <name evidence="1" type="ORF">RUN39_v1_170014</name>
</gene>
<dbReference type="EMBL" id="LN899819">
    <property type="protein sequence ID" value="CUV11549.1"/>
    <property type="molecule type" value="Genomic_DNA"/>
</dbReference>
<accession>A0A0S4TPU1</accession>
<dbReference type="AlphaFoldDB" id="A0A0S4TPU1"/>
<protein>
    <submittedName>
        <fullName evidence="1">Uncharacterized protein</fullName>
    </submittedName>
</protein>
<evidence type="ECO:0000313" key="1">
    <source>
        <dbReference type="EMBL" id="CUV11549.1"/>
    </source>
</evidence>
<proteinExistence type="predicted"/>
<sequence>MLVDVEEQTSVDILYWME</sequence>
<organism evidence="1">
    <name type="scientific">Ralstonia solanacearum</name>
    <name type="common">Pseudomonas solanacearum</name>
    <dbReference type="NCBI Taxonomy" id="305"/>
    <lineage>
        <taxon>Bacteria</taxon>
        <taxon>Pseudomonadati</taxon>
        <taxon>Pseudomonadota</taxon>
        <taxon>Betaproteobacteria</taxon>
        <taxon>Burkholderiales</taxon>
        <taxon>Burkholderiaceae</taxon>
        <taxon>Ralstonia</taxon>
        <taxon>Ralstonia solanacearum species complex</taxon>
    </lineage>
</organism>
<name>A0A0S4TPU1_RALSL</name>
<reference evidence="1" key="1">
    <citation type="submission" date="2015-10" db="EMBL/GenBank/DDBJ databases">
        <authorList>
            <person name="Gilbert D.G."/>
        </authorList>
    </citation>
    <scope>NUCLEOTIDE SEQUENCE</scope>
    <source>
        <strain evidence="1">Phyl III-seqv23</strain>
    </source>
</reference>